<reference evidence="3" key="2">
    <citation type="journal article" date="2009" name="Genome Res.">
        <title>Comparative genomic analyses of the human fungal pathogens Coccidioides and their relatives.</title>
        <authorList>
            <person name="Sharpton T.J."/>
            <person name="Stajich J.E."/>
            <person name="Rounsley S.D."/>
            <person name="Gardner M.J."/>
            <person name="Wortman J.R."/>
            <person name="Jordar V.S."/>
            <person name="Maiti R."/>
            <person name="Kodira C.D."/>
            <person name="Neafsey D.E."/>
            <person name="Zeng Q."/>
            <person name="Hung C.-Y."/>
            <person name="McMahan C."/>
            <person name="Muszewska A."/>
            <person name="Grynberg M."/>
            <person name="Mandel M.A."/>
            <person name="Kellner E.M."/>
            <person name="Barker B.M."/>
            <person name="Galgiani J.N."/>
            <person name="Orbach M.J."/>
            <person name="Kirkland T.N."/>
            <person name="Cole G.T."/>
            <person name="Henn M.R."/>
            <person name="Birren B.W."/>
            <person name="Taylor J.W."/>
        </authorList>
    </citation>
    <scope>NUCLEOTIDE SEQUENCE [LARGE SCALE GENOMIC DNA]</scope>
    <source>
        <strain evidence="3">RMSCC 3488</strain>
    </source>
</reference>
<evidence type="ECO:0000256" key="1">
    <source>
        <dbReference type="SAM" id="MobiDB-lite"/>
    </source>
</evidence>
<proteinExistence type="predicted"/>
<accession>A0A0J6FLW4</accession>
<evidence type="ECO:0000313" key="2">
    <source>
        <dbReference type="EMBL" id="KMM69869.1"/>
    </source>
</evidence>
<dbReference type="AlphaFoldDB" id="A0A0J6FLW4"/>
<dbReference type="Proteomes" id="UP000054567">
    <property type="component" value="Unassembled WGS sequence"/>
</dbReference>
<dbReference type="VEuPathDB" id="FungiDB:CPAG_06182"/>
<sequence length="102" mass="11058">MSRPGGKTRIFESDLSSQQARGVNAVSSPPPESCRQLLEKSDPFKRNSGARLCVEPGDVEACTGQGGIAASLEEQKSNLFPRVTHAKIFYGDPEHFETFAGF</sequence>
<gene>
    <name evidence="2" type="ORF">CPAG_06182</name>
</gene>
<dbReference type="EMBL" id="DS268112">
    <property type="protein sequence ID" value="KMM69869.1"/>
    <property type="molecule type" value="Genomic_DNA"/>
</dbReference>
<name>A0A0J6FLW4_COCPO</name>
<protein>
    <submittedName>
        <fullName evidence="2">Uncharacterized protein</fullName>
    </submittedName>
</protein>
<evidence type="ECO:0000313" key="3">
    <source>
        <dbReference type="Proteomes" id="UP000054567"/>
    </source>
</evidence>
<feature type="region of interest" description="Disordered" evidence="1">
    <location>
        <begin position="1"/>
        <end position="41"/>
    </location>
</feature>
<reference evidence="2 3" key="1">
    <citation type="submission" date="2007-06" db="EMBL/GenBank/DDBJ databases">
        <title>The Genome Sequence of Coccidioides posadasii RMSCC_3488.</title>
        <authorList>
            <consortium name="Coccidioides Genome Resources Consortium"/>
            <consortium name="The Broad Institute Genome Sequencing Platform"/>
            <person name="Henn M.R."/>
            <person name="Sykes S."/>
            <person name="Young S."/>
            <person name="Jaffe D."/>
            <person name="Berlin A."/>
            <person name="Alvarez P."/>
            <person name="Butler J."/>
            <person name="Gnerre S."/>
            <person name="Grabherr M."/>
            <person name="Mauceli E."/>
            <person name="Brockman W."/>
            <person name="Kodira C."/>
            <person name="Alvarado L."/>
            <person name="Zeng Q."/>
            <person name="Crawford M."/>
            <person name="Antoine C."/>
            <person name="Devon K."/>
            <person name="Galgiani J."/>
            <person name="Orsborn K."/>
            <person name="Lewis M.L."/>
            <person name="Nusbaum C."/>
            <person name="Galagan J."/>
            <person name="Birren B."/>
        </authorList>
    </citation>
    <scope>NUCLEOTIDE SEQUENCE [LARGE SCALE GENOMIC DNA]</scope>
    <source>
        <strain evidence="2 3">RMSCC 3488</strain>
    </source>
</reference>
<reference evidence="3" key="3">
    <citation type="journal article" date="2010" name="Genome Res.">
        <title>Population genomic sequencing of Coccidioides fungi reveals recent hybridization and transposon control.</title>
        <authorList>
            <person name="Neafsey D.E."/>
            <person name="Barker B.M."/>
            <person name="Sharpton T.J."/>
            <person name="Stajich J.E."/>
            <person name="Park D.J."/>
            <person name="Whiston E."/>
            <person name="Hung C.-Y."/>
            <person name="McMahan C."/>
            <person name="White J."/>
            <person name="Sykes S."/>
            <person name="Heiman D."/>
            <person name="Young S."/>
            <person name="Zeng Q."/>
            <person name="Abouelleil A."/>
            <person name="Aftuck L."/>
            <person name="Bessette D."/>
            <person name="Brown A."/>
            <person name="FitzGerald M."/>
            <person name="Lui A."/>
            <person name="Macdonald J.P."/>
            <person name="Priest M."/>
            <person name="Orbach M.J."/>
            <person name="Galgiani J.N."/>
            <person name="Kirkland T.N."/>
            <person name="Cole G.T."/>
            <person name="Birren B.W."/>
            <person name="Henn M.R."/>
            <person name="Taylor J.W."/>
            <person name="Rounsley S.D."/>
        </authorList>
    </citation>
    <scope>NUCLEOTIDE SEQUENCE [LARGE SCALE GENOMIC DNA]</scope>
    <source>
        <strain evidence="3">RMSCC 3488</strain>
    </source>
</reference>
<organism evidence="2 3">
    <name type="scientific">Coccidioides posadasii RMSCC 3488</name>
    <dbReference type="NCBI Taxonomy" id="454284"/>
    <lineage>
        <taxon>Eukaryota</taxon>
        <taxon>Fungi</taxon>
        <taxon>Dikarya</taxon>
        <taxon>Ascomycota</taxon>
        <taxon>Pezizomycotina</taxon>
        <taxon>Eurotiomycetes</taxon>
        <taxon>Eurotiomycetidae</taxon>
        <taxon>Onygenales</taxon>
        <taxon>Onygenaceae</taxon>
        <taxon>Coccidioides</taxon>
    </lineage>
</organism>
<feature type="compositionally biased region" description="Polar residues" evidence="1">
    <location>
        <begin position="14"/>
        <end position="27"/>
    </location>
</feature>